<accession>A0A2N3LKZ8</accession>
<dbReference type="AlphaFoldDB" id="A0A2N3LKZ8"/>
<evidence type="ECO:0000313" key="7">
    <source>
        <dbReference type="EMBL" id="PKR85300.1"/>
    </source>
</evidence>
<dbReference type="InterPro" id="IPR004839">
    <property type="entry name" value="Aminotransferase_I/II_large"/>
</dbReference>
<gene>
    <name evidence="7" type="ORF">CWO92_08885</name>
</gene>
<dbReference type="NCBIfam" id="TIGR04350">
    <property type="entry name" value="C_S_lyase_PatB"/>
    <property type="match status" value="1"/>
</dbReference>
<sequence length="396" mass="45521">MKYNFDQEINRYNTSSVKWDEVDTIFGGENLLPMWVADMDFKVPEPVIEAVKQRAEHGIFGYTARNDSYYEAIIGWMERRHNWKVEKDWICHAPGVVPALGMLVRTFTKPGDKIIIQPPVYYPFTNVVEKNERVIVPNPLKYKNGRYVMDLEDLENKIDQDVKMIIISSPHNPVGRVWTKEELTQLGNICLKNNILVVSDEIHFDLILKGHTHTPFASISEEFAQNSIVCTAPSKTFNLAGLQTSNIIIPNPSLREQFTNTIESLFIGMTNTFGLVATESAYRYGDEWLDQLLEYLQQNAEFLTDYINQYIPELKVVPLEGTYLVWIDCRDLSLEVKQLEHLMQKEAKVALDEGYIFGKWGEGFTRMNIACPRTTLEEGLRRIEKAVKSIRGVASK</sequence>
<comment type="similarity">
    <text evidence="5">Belongs to the class-II pyridoxal-phosphate-dependent aminotransferase family. MalY/PatB cystathionine beta-lyase subfamily.</text>
</comment>
<dbReference type="Proteomes" id="UP000233440">
    <property type="component" value="Unassembled WGS sequence"/>
</dbReference>
<dbReference type="Gene3D" id="3.90.1150.10">
    <property type="entry name" value="Aspartate Aminotransferase, domain 1"/>
    <property type="match status" value="1"/>
</dbReference>
<dbReference type="EC" id="4.4.1.13" evidence="2"/>
<feature type="domain" description="Aminotransferase class I/classII large" evidence="6">
    <location>
        <begin position="38"/>
        <end position="383"/>
    </location>
</feature>
<keyword evidence="8" id="KW-1185">Reference proteome</keyword>
<dbReference type="InterPro" id="IPR027619">
    <property type="entry name" value="C-S_lyase_PatB-like"/>
</dbReference>
<dbReference type="PANTHER" id="PTHR43525:SF1">
    <property type="entry name" value="PROTEIN MALY"/>
    <property type="match status" value="1"/>
</dbReference>
<comment type="caution">
    <text evidence="7">The sequence shown here is derived from an EMBL/GenBank/DDBJ whole genome shotgun (WGS) entry which is preliminary data.</text>
</comment>
<evidence type="ECO:0000313" key="8">
    <source>
        <dbReference type="Proteomes" id="UP000233440"/>
    </source>
</evidence>
<dbReference type="InterPro" id="IPR015424">
    <property type="entry name" value="PyrdxlP-dep_Trfase"/>
</dbReference>
<dbReference type="GO" id="GO:0047804">
    <property type="term" value="F:cysteine-S-conjugate beta-lyase activity"/>
    <property type="evidence" value="ECO:0007669"/>
    <property type="project" value="UniProtKB-EC"/>
</dbReference>
<name>A0A2N3LKZ8_9BACI</name>
<evidence type="ECO:0000256" key="3">
    <source>
        <dbReference type="ARBA" id="ARBA00022898"/>
    </source>
</evidence>
<dbReference type="InterPro" id="IPR015421">
    <property type="entry name" value="PyrdxlP-dep_Trfase_major"/>
</dbReference>
<proteinExistence type="inferred from homology"/>
<evidence type="ECO:0000256" key="1">
    <source>
        <dbReference type="ARBA" id="ARBA00001933"/>
    </source>
</evidence>
<dbReference type="RefSeq" id="WP_101353856.1">
    <property type="nucleotide sequence ID" value="NZ_PIQO01000005.1"/>
</dbReference>
<comment type="cofactor">
    <cofactor evidence="1">
        <name>pyridoxal 5'-phosphate</name>
        <dbReference type="ChEBI" id="CHEBI:597326"/>
    </cofactor>
</comment>
<dbReference type="EMBL" id="PIQO01000005">
    <property type="protein sequence ID" value="PKR85300.1"/>
    <property type="molecule type" value="Genomic_DNA"/>
</dbReference>
<evidence type="ECO:0000259" key="6">
    <source>
        <dbReference type="Pfam" id="PF00155"/>
    </source>
</evidence>
<dbReference type="CDD" id="cd00609">
    <property type="entry name" value="AAT_like"/>
    <property type="match status" value="1"/>
</dbReference>
<dbReference type="PANTHER" id="PTHR43525">
    <property type="entry name" value="PROTEIN MALY"/>
    <property type="match status" value="1"/>
</dbReference>
<dbReference type="InterPro" id="IPR015422">
    <property type="entry name" value="PyrdxlP-dep_Trfase_small"/>
</dbReference>
<reference evidence="7 8" key="1">
    <citation type="submission" date="2017-11" db="EMBL/GenBank/DDBJ databases">
        <title>Bacillus camelliae sp. nov., isolated from pu'er tea.</title>
        <authorList>
            <person name="Niu L."/>
        </authorList>
    </citation>
    <scope>NUCLEOTIDE SEQUENCE [LARGE SCALE GENOMIC DNA]</scope>
    <source>
        <strain evidence="7 8">7578-1</strain>
    </source>
</reference>
<keyword evidence="3" id="KW-0663">Pyridoxal phosphate</keyword>
<evidence type="ECO:0000256" key="5">
    <source>
        <dbReference type="ARBA" id="ARBA00037974"/>
    </source>
</evidence>
<dbReference type="GO" id="GO:0030170">
    <property type="term" value="F:pyridoxal phosphate binding"/>
    <property type="evidence" value="ECO:0007669"/>
    <property type="project" value="InterPro"/>
</dbReference>
<dbReference type="SUPFAM" id="SSF53383">
    <property type="entry name" value="PLP-dependent transferases"/>
    <property type="match status" value="1"/>
</dbReference>
<dbReference type="Pfam" id="PF00155">
    <property type="entry name" value="Aminotran_1_2"/>
    <property type="match status" value="1"/>
</dbReference>
<dbReference type="InterPro" id="IPR051798">
    <property type="entry name" value="Class-II_PLP-Dep_Aminotrans"/>
</dbReference>
<keyword evidence="4 7" id="KW-0456">Lyase</keyword>
<dbReference type="OrthoDB" id="9802872at2"/>
<organism evidence="7 8">
    <name type="scientific">Heyndrickxia camelliae</name>
    <dbReference type="NCBI Taxonomy" id="1707093"/>
    <lineage>
        <taxon>Bacteria</taxon>
        <taxon>Bacillati</taxon>
        <taxon>Bacillota</taxon>
        <taxon>Bacilli</taxon>
        <taxon>Bacillales</taxon>
        <taxon>Bacillaceae</taxon>
        <taxon>Heyndrickxia</taxon>
    </lineage>
</organism>
<protein>
    <recommendedName>
        <fullName evidence="2">cysteine-S-conjugate beta-lyase</fullName>
        <ecNumber evidence="2">4.4.1.13</ecNumber>
    </recommendedName>
</protein>
<evidence type="ECO:0000256" key="4">
    <source>
        <dbReference type="ARBA" id="ARBA00023239"/>
    </source>
</evidence>
<evidence type="ECO:0000256" key="2">
    <source>
        <dbReference type="ARBA" id="ARBA00012224"/>
    </source>
</evidence>
<dbReference type="Gene3D" id="3.40.640.10">
    <property type="entry name" value="Type I PLP-dependent aspartate aminotransferase-like (Major domain)"/>
    <property type="match status" value="1"/>
</dbReference>